<evidence type="ECO:0000313" key="3">
    <source>
        <dbReference type="Proteomes" id="UP000002654"/>
    </source>
</evidence>
<dbReference type="STRING" id="768679.TTX_1222"/>
<dbReference type="Pfam" id="PF05168">
    <property type="entry name" value="HEPN"/>
    <property type="match status" value="1"/>
</dbReference>
<dbReference type="EMBL" id="FN869859">
    <property type="protein sequence ID" value="CCC81860.1"/>
    <property type="molecule type" value="Genomic_DNA"/>
</dbReference>
<evidence type="ECO:0000313" key="2">
    <source>
        <dbReference type="EMBL" id="CCC81860.1"/>
    </source>
</evidence>
<accession>G4RJW5</accession>
<name>G4RJW5_THETK</name>
<dbReference type="SUPFAM" id="SSF81593">
    <property type="entry name" value="Nucleotidyltransferase substrate binding subunit/domain"/>
    <property type="match status" value="1"/>
</dbReference>
<reference evidence="2 3" key="1">
    <citation type="journal article" date="2011" name="PLoS ONE">
        <title>The complete genome sequence of Thermoproteus tenax: a physiologically versatile member of the Crenarchaeota.</title>
        <authorList>
            <person name="Siebers B."/>
            <person name="Zaparty M."/>
            <person name="Raddatz G."/>
            <person name="Tjaden B."/>
            <person name="Albers S.V."/>
            <person name="Bell S.D."/>
            <person name="Blombach F."/>
            <person name="Kletzin A."/>
            <person name="Kyrpides N."/>
            <person name="Lanz C."/>
            <person name="Plagens A."/>
            <person name="Rampp M."/>
            <person name="Rosinus A."/>
            <person name="von Jan M."/>
            <person name="Makarova K.S."/>
            <person name="Klenk H.P."/>
            <person name="Schuster S.C."/>
            <person name="Hensel R."/>
        </authorList>
    </citation>
    <scope>NUCLEOTIDE SEQUENCE [LARGE SCALE GENOMIC DNA]</scope>
    <source>
        <strain evidence="3">ATCC 35583 / DSM 2078 / JCM 9277 / NBRC 100435 / Kra 1</strain>
    </source>
</reference>
<dbReference type="GeneID" id="11262105"/>
<keyword evidence="3" id="KW-1185">Reference proteome</keyword>
<gene>
    <name evidence="2" type="ordered locus">TTX_1222</name>
</gene>
<organism evidence="2 3">
    <name type="scientific">Thermoproteus tenax (strain ATCC 35583 / DSM 2078 / JCM 9277 / NBRC 100435 / Kra 1)</name>
    <dbReference type="NCBI Taxonomy" id="768679"/>
    <lineage>
        <taxon>Archaea</taxon>
        <taxon>Thermoproteota</taxon>
        <taxon>Thermoprotei</taxon>
        <taxon>Thermoproteales</taxon>
        <taxon>Thermoproteaceae</taxon>
        <taxon>Thermoproteus</taxon>
    </lineage>
</organism>
<dbReference type="HOGENOM" id="CLU_123170_2_0_2"/>
<dbReference type="eggNOG" id="arCOG01191">
    <property type="taxonomic scope" value="Archaea"/>
</dbReference>
<dbReference type="PROSITE" id="PS50910">
    <property type="entry name" value="HEPN"/>
    <property type="match status" value="1"/>
</dbReference>
<dbReference type="PATRIC" id="fig|768679.9.peg.1230"/>
<sequence>MERWLEKAERYRRYAQRSLAAGEYDLACFLAQQAGEFLLKALLIREVGARPLTHSIYEMAKRLAQLKSAHVPEEVARCAKSLEEHYIQARYPDARLGPYEEWEAGECLRCLDLLWRWTDGLR</sequence>
<dbReference type="KEGG" id="ttn:TTX_1222"/>
<dbReference type="RefSeq" id="WP_014127115.1">
    <property type="nucleotide sequence ID" value="NC_016070.1"/>
</dbReference>
<feature type="domain" description="HEPN" evidence="1">
    <location>
        <begin position="5"/>
        <end position="114"/>
    </location>
</feature>
<dbReference type="InterPro" id="IPR007842">
    <property type="entry name" value="HEPN_dom"/>
</dbReference>
<dbReference type="SMART" id="SM00748">
    <property type="entry name" value="HEPN"/>
    <property type="match status" value="1"/>
</dbReference>
<dbReference type="PaxDb" id="768679-TTX_1222"/>
<proteinExistence type="predicted"/>
<dbReference type="AlphaFoldDB" id="G4RJW5"/>
<dbReference type="Proteomes" id="UP000002654">
    <property type="component" value="Chromosome"/>
</dbReference>
<dbReference type="Gene3D" id="1.20.120.330">
    <property type="entry name" value="Nucleotidyltransferases domain 2"/>
    <property type="match status" value="1"/>
</dbReference>
<dbReference type="OrthoDB" id="359241at2157"/>
<protein>
    <submittedName>
        <fullName evidence="2">HEPN domain</fullName>
    </submittedName>
</protein>
<evidence type="ECO:0000259" key="1">
    <source>
        <dbReference type="PROSITE" id="PS50910"/>
    </source>
</evidence>